<protein>
    <submittedName>
        <fullName evidence="2">Uncharacterized protein</fullName>
    </submittedName>
</protein>
<evidence type="ECO:0000256" key="1">
    <source>
        <dbReference type="SAM" id="MobiDB-lite"/>
    </source>
</evidence>
<reference evidence="2 3" key="1">
    <citation type="submission" date="2023-09" db="EMBL/GenBank/DDBJ databases">
        <title>Thalassobella suaedae gen. nov., sp. nov., a marine bacterium of the family Flavobacteriaceae isolated from a halophyte Suaeda japonica.</title>
        <authorList>
            <person name="Lee S.Y."/>
            <person name="Hwang C.Y."/>
        </authorList>
    </citation>
    <scope>NUCLEOTIDE SEQUENCE [LARGE SCALE GENOMIC DNA]</scope>
    <source>
        <strain evidence="2 3">HL-DH14</strain>
    </source>
</reference>
<evidence type="ECO:0000313" key="2">
    <source>
        <dbReference type="EMBL" id="WNH08667.1"/>
    </source>
</evidence>
<organism evidence="2 3">
    <name type="scientific">Thalassobellus suaedae</name>
    <dbReference type="NCBI Taxonomy" id="3074124"/>
    <lineage>
        <taxon>Bacteria</taxon>
        <taxon>Pseudomonadati</taxon>
        <taxon>Bacteroidota</taxon>
        <taxon>Flavobacteriia</taxon>
        <taxon>Flavobacteriales</taxon>
        <taxon>Flavobacteriaceae</taxon>
        <taxon>Thalassobellus</taxon>
    </lineage>
</organism>
<evidence type="ECO:0000313" key="3">
    <source>
        <dbReference type="Proteomes" id="UP001302806"/>
    </source>
</evidence>
<feature type="compositionally biased region" description="Polar residues" evidence="1">
    <location>
        <begin position="1"/>
        <end position="19"/>
    </location>
</feature>
<dbReference type="RefSeq" id="WP_415865293.1">
    <property type="nucleotide sequence ID" value="NZ_CP134537.1"/>
</dbReference>
<name>A0ABY9XRT8_9FLAO</name>
<sequence length="192" mass="21524">MRAEFTTYNTGGSLLTTPDSPNPDENVYPNQLGFDHMQSFFIGVEGNPAPNMRANFNVNILGDVAENPIDEIFYENRGRTKSVNTIDGPLPITDLDRVKLYNAEFEWETEEFDVRGFYRTGHGHWGYEGDFFGLYPEANYGPNLDIYNGVISGIEIDGKNNLNGFKGAFGPQLWWGANPAILLKYGTKLVPL</sequence>
<feature type="region of interest" description="Disordered" evidence="1">
    <location>
        <begin position="1"/>
        <end position="23"/>
    </location>
</feature>
<dbReference type="Proteomes" id="UP001302806">
    <property type="component" value="Chromosome"/>
</dbReference>
<dbReference type="EMBL" id="CP134537">
    <property type="protein sequence ID" value="WNH08667.1"/>
    <property type="molecule type" value="Genomic_DNA"/>
</dbReference>
<proteinExistence type="predicted"/>
<accession>A0ABY9XRT8</accession>
<gene>
    <name evidence="2" type="ORF">RHP51_16475</name>
</gene>